<accession>A0A096AA62</accession>
<dbReference type="PANTHER" id="PTHR34580:SF9">
    <property type="entry name" value="SLL5097 PROTEIN"/>
    <property type="match status" value="1"/>
</dbReference>
<proteinExistence type="predicted"/>
<dbReference type="RefSeq" id="WP_036867680.1">
    <property type="nucleotide sequence ID" value="NZ_JRNQ01000053.1"/>
</dbReference>
<dbReference type="Pfam" id="PF13280">
    <property type="entry name" value="WYL"/>
    <property type="match status" value="1"/>
</dbReference>
<feature type="domain" description="WYL" evidence="1">
    <location>
        <begin position="154"/>
        <end position="222"/>
    </location>
</feature>
<dbReference type="AlphaFoldDB" id="A0A096AA62"/>
<evidence type="ECO:0000313" key="3">
    <source>
        <dbReference type="EMBL" id="KGF44023.1"/>
    </source>
</evidence>
<gene>
    <name evidence="3" type="ORF">HMPREF0647_08290</name>
</gene>
<evidence type="ECO:0000313" key="4">
    <source>
        <dbReference type="Proteomes" id="UP000029525"/>
    </source>
</evidence>
<sequence>MPTNKNAIIRYQALDRCFSDFLHRYYMEDLIEACAEALYQYTGYDSVSRRTVFDDITFMESEQGWSIPLERLKDGKKIYYRYRNRDFSINKQELTANELAQLRTTILTISRYRGLPSNEWLEDVISNLEYRFHLKPNSENIISFEQNQGLRGIEHLATLIDAATNKQTLIIVYRSFDEQEHTWTIYPYYLKQYNNRWFLFGLNESFNSISNLPLDRIETIKVTELPFKENKYVNFETYFDDIIGVTKPDTSVSVMTITLKFDQRRFPYIVSKPIHPSQHVVDEESNIIEIQVRPNKELEALILSFGPQVEVMSPLSLRQQISNKIAENLKKYFPVQLDRTEAY</sequence>
<feature type="domain" description="WCX" evidence="2">
    <location>
        <begin position="255"/>
        <end position="325"/>
    </location>
</feature>
<evidence type="ECO:0000259" key="1">
    <source>
        <dbReference type="Pfam" id="PF13280"/>
    </source>
</evidence>
<reference evidence="3 4" key="1">
    <citation type="submission" date="2014-07" db="EMBL/GenBank/DDBJ databases">
        <authorList>
            <person name="McCorrison J."/>
            <person name="Sanka R."/>
            <person name="Torralba M."/>
            <person name="Gillis M."/>
            <person name="Haft D.H."/>
            <person name="Methe B."/>
            <person name="Sutton G."/>
            <person name="Nelson K.E."/>
        </authorList>
    </citation>
    <scope>NUCLEOTIDE SEQUENCE [LARGE SCALE GENOMIC DNA]</scope>
    <source>
        <strain evidence="3 4">DNF00320</strain>
    </source>
</reference>
<dbReference type="InterPro" id="IPR057727">
    <property type="entry name" value="WCX_dom"/>
</dbReference>
<dbReference type="PROSITE" id="PS52050">
    <property type="entry name" value="WYL"/>
    <property type="match status" value="1"/>
</dbReference>
<protein>
    <submittedName>
        <fullName evidence="3">Uncharacterized protein</fullName>
    </submittedName>
</protein>
<organism evidence="3 4">
    <name type="scientific">Prevotella bivia DNF00320</name>
    <dbReference type="NCBI Taxonomy" id="1401068"/>
    <lineage>
        <taxon>Bacteria</taxon>
        <taxon>Pseudomonadati</taxon>
        <taxon>Bacteroidota</taxon>
        <taxon>Bacteroidia</taxon>
        <taxon>Bacteroidales</taxon>
        <taxon>Prevotellaceae</taxon>
        <taxon>Prevotella</taxon>
    </lineage>
</organism>
<dbReference type="PANTHER" id="PTHR34580">
    <property type="match status" value="1"/>
</dbReference>
<dbReference type="EMBL" id="JRNQ01000053">
    <property type="protein sequence ID" value="KGF44023.1"/>
    <property type="molecule type" value="Genomic_DNA"/>
</dbReference>
<dbReference type="InterPro" id="IPR051534">
    <property type="entry name" value="CBASS_pafABC_assoc_protein"/>
</dbReference>
<evidence type="ECO:0000259" key="2">
    <source>
        <dbReference type="Pfam" id="PF25583"/>
    </source>
</evidence>
<dbReference type="OrthoDB" id="43316at2"/>
<comment type="caution">
    <text evidence="3">The sequence shown here is derived from an EMBL/GenBank/DDBJ whole genome shotgun (WGS) entry which is preliminary data.</text>
</comment>
<dbReference type="Pfam" id="PF25583">
    <property type="entry name" value="WCX"/>
    <property type="match status" value="1"/>
</dbReference>
<dbReference type="InterPro" id="IPR026881">
    <property type="entry name" value="WYL_dom"/>
</dbReference>
<dbReference type="Proteomes" id="UP000029525">
    <property type="component" value="Unassembled WGS sequence"/>
</dbReference>
<name>A0A096AA62_9BACT</name>